<name>A0A1M6W8T3_9RHOB</name>
<sequence>MTFARSETFCSIGQILAADVLPALSSSPHHRWCRYDRRTGHDRHSRPRIDGFGGGAHVLNLATGETLDWIYTDGWLSSVLEGRDPYA</sequence>
<protein>
    <submittedName>
        <fullName evidence="1">Uncharacterized protein</fullName>
    </submittedName>
</protein>
<dbReference type="RefSeq" id="WP_188129293.1">
    <property type="nucleotide sequence ID" value="NZ_FNIO01000013.1"/>
</dbReference>
<evidence type="ECO:0000313" key="1">
    <source>
        <dbReference type="EMBL" id="SHK90220.1"/>
    </source>
</evidence>
<evidence type="ECO:0000313" key="2">
    <source>
        <dbReference type="Proteomes" id="UP000324252"/>
    </source>
</evidence>
<accession>A0A1M6W8T3</accession>
<dbReference type="Proteomes" id="UP000324252">
    <property type="component" value="Unassembled WGS sequence"/>
</dbReference>
<reference evidence="1 2" key="1">
    <citation type="submission" date="2016-11" db="EMBL/GenBank/DDBJ databases">
        <authorList>
            <person name="Varghese N."/>
            <person name="Submissions S."/>
        </authorList>
    </citation>
    <scope>NUCLEOTIDE SEQUENCE [LARGE SCALE GENOMIC DNA]</scope>
    <source>
        <strain evidence="1 2">DSM 29620</strain>
    </source>
</reference>
<gene>
    <name evidence="1" type="ORF">SAMN05444142_11275</name>
</gene>
<organism evidence="1 2">
    <name type="scientific">Lutimaribacter pacificus</name>
    <dbReference type="NCBI Taxonomy" id="391948"/>
    <lineage>
        <taxon>Bacteria</taxon>
        <taxon>Pseudomonadati</taxon>
        <taxon>Pseudomonadota</taxon>
        <taxon>Alphaproteobacteria</taxon>
        <taxon>Rhodobacterales</taxon>
        <taxon>Roseobacteraceae</taxon>
        <taxon>Lutimaribacter</taxon>
    </lineage>
</organism>
<proteinExistence type="predicted"/>
<keyword evidence="2" id="KW-1185">Reference proteome</keyword>
<dbReference type="EMBL" id="FQZZ01000012">
    <property type="protein sequence ID" value="SHK90220.1"/>
    <property type="molecule type" value="Genomic_DNA"/>
</dbReference>
<dbReference type="AlphaFoldDB" id="A0A1M6W8T3"/>